<feature type="binding site" evidence="5">
    <location>
        <position position="89"/>
    </location>
    <ligand>
        <name>[4Fe-4S] cluster</name>
        <dbReference type="ChEBI" id="CHEBI:49883"/>
        <note>4Fe-4S-S-AdoMet</note>
    </ligand>
</feature>
<gene>
    <name evidence="6" type="ORF">dsmv_2335</name>
</gene>
<feature type="binding site" evidence="5">
    <location>
        <position position="85"/>
    </location>
    <ligand>
        <name>[4Fe-4S] cluster</name>
        <dbReference type="ChEBI" id="CHEBI:49883"/>
        <note>4Fe-4S-S-AdoMet</note>
    </ligand>
</feature>
<protein>
    <submittedName>
        <fullName evidence="6">Radical SAM domain protein</fullName>
    </submittedName>
</protein>
<dbReference type="GO" id="GO:0051536">
    <property type="term" value="F:iron-sulfur cluster binding"/>
    <property type="evidence" value="ECO:0007669"/>
    <property type="project" value="UniProtKB-KW"/>
</dbReference>
<dbReference type="SFLD" id="SFLDS00029">
    <property type="entry name" value="Radical_SAM"/>
    <property type="match status" value="1"/>
</dbReference>
<dbReference type="OrthoDB" id="9782387at2"/>
<evidence type="ECO:0000256" key="2">
    <source>
        <dbReference type="ARBA" id="ARBA00022723"/>
    </source>
</evidence>
<dbReference type="PANTHER" id="PTHR43075:SF1">
    <property type="entry name" value="FORMATE LYASE ACTIVATING ENZYME, PUTATIVE (AFU_ORTHOLOGUE AFUA_2G15630)-RELATED"/>
    <property type="match status" value="1"/>
</dbReference>
<sequence length="311" mass="34003">MTSPVPVYIETFRRGDLDERVETARRRMACCTLCPRTCRVDRLAGDTGICKTGPRAWVSSCGPHFGEERPLTGTGGSGTIFFTHCNLLCLFCQNFDISHGNAGDPTGTEALARMMLSLQEAGCHNINLVTPSHVVPQILAALKPAIEGGLSLPLIYNSSGYDSVETLKLLDGVVDIYMPDFKFWSPDLARRACRAPDYPDVARKALIEMHRQVGDLVIDEGGIARRGLLVRHLVLPGGLADTDKVMGFIADRISPNTYVNIMPQYRPCGRAAEVEGLGRFPSRSDFIDALKAARAAGITRLDEPRRVFLVA</sequence>
<dbReference type="GO" id="GO:0003824">
    <property type="term" value="F:catalytic activity"/>
    <property type="evidence" value="ECO:0007669"/>
    <property type="project" value="InterPro"/>
</dbReference>
<dbReference type="SFLD" id="SFLDG01099">
    <property type="entry name" value="Uncharacterised_Radical_SAM_Su"/>
    <property type="match status" value="1"/>
</dbReference>
<dbReference type="eggNOG" id="COG1313">
    <property type="taxonomic scope" value="Bacteria"/>
</dbReference>
<keyword evidence="1 5" id="KW-0949">S-adenosyl-L-methionine</keyword>
<dbReference type="InterPro" id="IPR040085">
    <property type="entry name" value="MJ0674-like"/>
</dbReference>
<evidence type="ECO:0000256" key="1">
    <source>
        <dbReference type="ARBA" id="ARBA00022691"/>
    </source>
</evidence>
<evidence type="ECO:0000313" key="7">
    <source>
        <dbReference type="Proteomes" id="UP000014977"/>
    </source>
</evidence>
<dbReference type="STRING" id="897.B2D07_00695"/>
<dbReference type="SUPFAM" id="SSF102114">
    <property type="entry name" value="Radical SAM enzymes"/>
    <property type="match status" value="1"/>
</dbReference>
<accession>S7TUT9</accession>
<proteinExistence type="predicted"/>
<dbReference type="PANTHER" id="PTHR43075">
    <property type="entry name" value="FORMATE LYASE ACTIVATING ENZYME, PUTATIVE (AFU_ORTHOLOGUE AFUA_2G15630)-RELATED"/>
    <property type="match status" value="1"/>
</dbReference>
<organism evidence="6 7">
    <name type="scientific">Desulfococcus multivorans DSM 2059</name>
    <dbReference type="NCBI Taxonomy" id="1121405"/>
    <lineage>
        <taxon>Bacteria</taxon>
        <taxon>Pseudomonadati</taxon>
        <taxon>Thermodesulfobacteriota</taxon>
        <taxon>Desulfobacteria</taxon>
        <taxon>Desulfobacterales</taxon>
        <taxon>Desulfococcaceae</taxon>
        <taxon>Desulfococcus</taxon>
    </lineage>
</organism>
<dbReference type="InterPro" id="IPR013785">
    <property type="entry name" value="Aldolase_TIM"/>
</dbReference>
<dbReference type="InterPro" id="IPR058240">
    <property type="entry name" value="rSAM_sf"/>
</dbReference>
<feature type="binding site" evidence="5">
    <location>
        <position position="92"/>
    </location>
    <ligand>
        <name>[4Fe-4S] cluster</name>
        <dbReference type="ChEBI" id="CHEBI:49883"/>
        <note>4Fe-4S-S-AdoMet</note>
    </ligand>
</feature>
<dbReference type="Proteomes" id="UP000014977">
    <property type="component" value="Unassembled WGS sequence"/>
</dbReference>
<comment type="caution">
    <text evidence="6">The sequence shown here is derived from an EMBL/GenBank/DDBJ whole genome shotgun (WGS) entry which is preliminary data.</text>
</comment>
<evidence type="ECO:0000256" key="3">
    <source>
        <dbReference type="ARBA" id="ARBA00023004"/>
    </source>
</evidence>
<dbReference type="GO" id="GO:0046872">
    <property type="term" value="F:metal ion binding"/>
    <property type="evidence" value="ECO:0007669"/>
    <property type="project" value="UniProtKB-KW"/>
</dbReference>
<name>S7TUT9_DESML</name>
<evidence type="ECO:0000313" key="6">
    <source>
        <dbReference type="EMBL" id="EPR40832.1"/>
    </source>
</evidence>
<dbReference type="RefSeq" id="WP_020876766.1">
    <property type="nucleotide sequence ID" value="NZ_ATHJ01000080.1"/>
</dbReference>
<keyword evidence="4 5" id="KW-0411">Iron-sulfur</keyword>
<comment type="cofactor">
    <cofactor evidence="5">
        <name>[4Fe-4S] cluster</name>
        <dbReference type="ChEBI" id="CHEBI:49883"/>
    </cofactor>
    <text evidence="5">Binds 1 [4Fe-4S] cluster. The cluster is coordinated with 3 cysteines and an exchangeable S-adenosyl-L-methionine.</text>
</comment>
<dbReference type="EMBL" id="ATHJ01000080">
    <property type="protein sequence ID" value="EPR40832.1"/>
    <property type="molecule type" value="Genomic_DNA"/>
</dbReference>
<reference evidence="6 7" key="1">
    <citation type="journal article" date="2013" name="Genome Announc.">
        <title>Draft genome sequences for three mercury-methylating, sulfate-reducing bacteria.</title>
        <authorList>
            <person name="Brown S.D."/>
            <person name="Hurt R.A.Jr."/>
            <person name="Gilmour C.C."/>
            <person name="Elias D.A."/>
        </authorList>
    </citation>
    <scope>NUCLEOTIDE SEQUENCE [LARGE SCALE GENOMIC DNA]</scope>
    <source>
        <strain evidence="6 7">DSM 2059</strain>
    </source>
</reference>
<dbReference type="InterPro" id="IPR007197">
    <property type="entry name" value="rSAM"/>
</dbReference>
<evidence type="ECO:0000256" key="4">
    <source>
        <dbReference type="ARBA" id="ARBA00023014"/>
    </source>
</evidence>
<keyword evidence="3 5" id="KW-0408">Iron</keyword>
<evidence type="ECO:0000256" key="5">
    <source>
        <dbReference type="PIRSR" id="PIRSR004869-50"/>
    </source>
</evidence>
<dbReference type="InterPro" id="IPR016431">
    <property type="entry name" value="Pyrv-formate_lyase-activ_prd"/>
</dbReference>
<keyword evidence="7" id="KW-1185">Reference proteome</keyword>
<dbReference type="AlphaFoldDB" id="S7TUT9"/>
<keyword evidence="2 5" id="KW-0479">Metal-binding</keyword>
<dbReference type="PATRIC" id="fig|1121405.3.peg.1908"/>
<dbReference type="Gene3D" id="3.20.20.70">
    <property type="entry name" value="Aldolase class I"/>
    <property type="match status" value="1"/>
</dbReference>
<dbReference type="PIRSF" id="PIRSF004869">
    <property type="entry name" value="PflX_prd"/>
    <property type="match status" value="1"/>
</dbReference>